<name>A0A5N4A2P0_PHOPY</name>
<sequence>MQDVGEKLPISCSPGNKKKNKNKIVTNFRVMLVSWFLKVIRVTRCTKSSCTIFLSVKLVHCLINNILQCFSPTLFSWSNKHQRLVWCWSRSLKHNILSN</sequence>
<gene>
    <name evidence="2" type="ORF">PPYR_03393</name>
</gene>
<evidence type="ECO:0000256" key="1">
    <source>
        <dbReference type="SAM" id="MobiDB-lite"/>
    </source>
</evidence>
<dbReference type="InParanoid" id="A0A5N4A2P0"/>
<reference evidence="2 3" key="1">
    <citation type="journal article" date="2018" name="Elife">
        <title>Firefly genomes illuminate parallel origins of bioluminescence in beetles.</title>
        <authorList>
            <person name="Fallon T.R."/>
            <person name="Lower S.E."/>
            <person name="Chang C.H."/>
            <person name="Bessho-Uehara M."/>
            <person name="Martin G.J."/>
            <person name="Bewick A.J."/>
            <person name="Behringer M."/>
            <person name="Debat H.J."/>
            <person name="Wong I."/>
            <person name="Day J.C."/>
            <person name="Suvorov A."/>
            <person name="Silva C.J."/>
            <person name="Stanger-Hall K.F."/>
            <person name="Hall D.W."/>
            <person name="Schmitz R.J."/>
            <person name="Nelson D.R."/>
            <person name="Lewis S.M."/>
            <person name="Shigenobu S."/>
            <person name="Bybee S.M."/>
            <person name="Larracuente A.M."/>
            <person name="Oba Y."/>
            <person name="Weng J.K."/>
        </authorList>
    </citation>
    <scope>NUCLEOTIDE SEQUENCE [LARGE SCALE GENOMIC DNA]</scope>
    <source>
        <strain evidence="2">1611_PpyrPB1</strain>
        <tissue evidence="2">Whole body</tissue>
    </source>
</reference>
<dbReference type="Proteomes" id="UP000327044">
    <property type="component" value="Unassembled WGS sequence"/>
</dbReference>
<feature type="region of interest" description="Disordered" evidence="1">
    <location>
        <begin position="1"/>
        <end position="20"/>
    </location>
</feature>
<proteinExistence type="predicted"/>
<accession>A0A5N4A2P0</accession>
<evidence type="ECO:0000313" key="2">
    <source>
        <dbReference type="EMBL" id="KAB0791593.1"/>
    </source>
</evidence>
<evidence type="ECO:0000313" key="3">
    <source>
        <dbReference type="Proteomes" id="UP000327044"/>
    </source>
</evidence>
<comment type="caution">
    <text evidence="2">The sequence shown here is derived from an EMBL/GenBank/DDBJ whole genome shotgun (WGS) entry which is preliminary data.</text>
</comment>
<dbReference type="EMBL" id="VVIM01000011">
    <property type="protein sequence ID" value="KAB0791593.1"/>
    <property type="molecule type" value="Genomic_DNA"/>
</dbReference>
<organism evidence="2 3">
    <name type="scientific">Photinus pyralis</name>
    <name type="common">Common eastern firefly</name>
    <name type="synonym">Lampyris pyralis</name>
    <dbReference type="NCBI Taxonomy" id="7054"/>
    <lineage>
        <taxon>Eukaryota</taxon>
        <taxon>Metazoa</taxon>
        <taxon>Ecdysozoa</taxon>
        <taxon>Arthropoda</taxon>
        <taxon>Hexapoda</taxon>
        <taxon>Insecta</taxon>
        <taxon>Pterygota</taxon>
        <taxon>Neoptera</taxon>
        <taxon>Endopterygota</taxon>
        <taxon>Coleoptera</taxon>
        <taxon>Polyphaga</taxon>
        <taxon>Elateriformia</taxon>
        <taxon>Elateroidea</taxon>
        <taxon>Lampyridae</taxon>
        <taxon>Lampyrinae</taxon>
        <taxon>Photinus</taxon>
    </lineage>
</organism>
<keyword evidence="3" id="KW-1185">Reference proteome</keyword>
<dbReference type="AlphaFoldDB" id="A0A5N4A2P0"/>
<protein>
    <submittedName>
        <fullName evidence="2">Uncharacterized protein</fullName>
    </submittedName>
</protein>